<dbReference type="Proteomes" id="UP000232806">
    <property type="component" value="Chromosome"/>
</dbReference>
<dbReference type="GO" id="GO:0046872">
    <property type="term" value="F:metal ion binding"/>
    <property type="evidence" value="ECO:0007669"/>
    <property type="project" value="UniProtKB-KW"/>
</dbReference>
<dbReference type="EMBL" id="JABBYL010000016">
    <property type="protein sequence ID" value="NMO09155.1"/>
    <property type="molecule type" value="Genomic_DNA"/>
</dbReference>
<evidence type="ECO:0000313" key="7">
    <source>
        <dbReference type="Proteomes" id="UP000232806"/>
    </source>
</evidence>
<dbReference type="Proteomes" id="UP000591058">
    <property type="component" value="Unassembled WGS sequence"/>
</dbReference>
<dbReference type="EMBL" id="CP017768">
    <property type="protein sequence ID" value="AUB60351.1"/>
    <property type="molecule type" value="Genomic_DNA"/>
</dbReference>
<dbReference type="PANTHER" id="PTHR11124">
    <property type="entry name" value="VACUOLAR SORTING PROTEIN VPS29"/>
    <property type="match status" value="1"/>
</dbReference>
<sequence length="175" mass="19674">MLIGVISDTHIPERSIYIPEKVFEIFENVDLILHAGDLVSLQVKDQLEEIAPTICVQGNMDRYKGLKLPEREKLDLEGIPIGLAHGEVYPRGDTQQLRYIGLEMGVEVLITGHTHWSFIKELPDMLLLNPGSPTVPRLSDPSVMIIDLKERKLDAKIVKIGDPICKALNFKGERL</sequence>
<dbReference type="InterPro" id="IPR041802">
    <property type="entry name" value="MPP_YfcE"/>
</dbReference>
<dbReference type="KEGG" id="msub:BK009_06400"/>
<name>A0A2H4VCF6_9EURY</name>
<dbReference type="OrthoDB" id="19174at2157"/>
<dbReference type="EMBL" id="CP017766">
    <property type="protein sequence ID" value="AUB55785.1"/>
    <property type="molecule type" value="Genomic_DNA"/>
</dbReference>
<dbReference type="GO" id="GO:0016787">
    <property type="term" value="F:hydrolase activity"/>
    <property type="evidence" value="ECO:0007669"/>
    <property type="project" value="UniProtKB-UniRule"/>
</dbReference>
<dbReference type="EC" id="3.1.4.-" evidence="1"/>
<protein>
    <recommendedName>
        <fullName evidence="1">Phosphoesterase</fullName>
        <ecNumber evidence="1">3.1.4.-</ecNumber>
    </recommendedName>
</protein>
<dbReference type="Pfam" id="PF12850">
    <property type="entry name" value="Metallophos_2"/>
    <property type="match status" value="1"/>
</dbReference>
<dbReference type="InterPro" id="IPR000979">
    <property type="entry name" value="Phosphodiesterase_MJ0936/Vps29"/>
</dbReference>
<evidence type="ECO:0000313" key="8">
    <source>
        <dbReference type="Proteomes" id="UP000591058"/>
    </source>
</evidence>
<dbReference type="AlphaFoldDB" id="A0A2H4VCF6"/>
<evidence type="ECO:0000313" key="4">
    <source>
        <dbReference type="EMBL" id="AUB60351.1"/>
    </source>
</evidence>
<feature type="domain" description="Calcineurin-like phosphoesterase" evidence="2">
    <location>
        <begin position="1"/>
        <end position="150"/>
    </location>
</feature>
<dbReference type="Gene3D" id="3.60.21.10">
    <property type="match status" value="1"/>
</dbReference>
<gene>
    <name evidence="3" type="ORF">BK007_07095</name>
    <name evidence="4" type="ORF">BK009_06400</name>
    <name evidence="5" type="ORF">HG719_04795</name>
</gene>
<evidence type="ECO:0000313" key="5">
    <source>
        <dbReference type="EMBL" id="NMO09155.1"/>
    </source>
</evidence>
<accession>A0A2H4VQJ0</accession>
<dbReference type="GeneID" id="35126105"/>
<dbReference type="SUPFAM" id="SSF56300">
    <property type="entry name" value="Metallo-dependent phosphatases"/>
    <property type="match status" value="1"/>
</dbReference>
<reference evidence="6 7" key="1">
    <citation type="submission" date="2016-10" db="EMBL/GenBank/DDBJ databases">
        <title>Comparative genomics between deep and shallow subseafloor isolates.</title>
        <authorList>
            <person name="Ishii S."/>
            <person name="Miller J.R."/>
            <person name="Sutton G."/>
            <person name="Suzuki S."/>
            <person name="Methe B."/>
            <person name="Inagaki F."/>
            <person name="Imachi H."/>
        </authorList>
    </citation>
    <scope>NUCLEOTIDE SEQUENCE [LARGE SCALE GENOMIC DNA]</scope>
    <source>
        <strain evidence="4 6">A8p</strain>
        <strain evidence="3 7">MO-MB1</strain>
    </source>
</reference>
<evidence type="ECO:0000313" key="6">
    <source>
        <dbReference type="Proteomes" id="UP000232631"/>
    </source>
</evidence>
<evidence type="ECO:0000259" key="2">
    <source>
        <dbReference type="Pfam" id="PF12850"/>
    </source>
</evidence>
<organism evidence="3 7">
    <name type="scientific">Methanobacterium subterraneum</name>
    <dbReference type="NCBI Taxonomy" id="59277"/>
    <lineage>
        <taxon>Archaea</taxon>
        <taxon>Methanobacteriati</taxon>
        <taxon>Methanobacteriota</taxon>
        <taxon>Methanomada group</taxon>
        <taxon>Methanobacteria</taxon>
        <taxon>Methanobacteriales</taxon>
        <taxon>Methanobacteriaceae</taxon>
        <taxon>Methanobacterium</taxon>
    </lineage>
</organism>
<evidence type="ECO:0000256" key="1">
    <source>
        <dbReference type="RuleBase" id="RU362039"/>
    </source>
</evidence>
<keyword evidence="1" id="KW-0479">Metal-binding</keyword>
<dbReference type="NCBIfam" id="TIGR00040">
    <property type="entry name" value="yfcE"/>
    <property type="match status" value="1"/>
</dbReference>
<comment type="cofactor">
    <cofactor evidence="1">
        <name>a divalent metal cation</name>
        <dbReference type="ChEBI" id="CHEBI:60240"/>
    </cofactor>
</comment>
<dbReference type="InterPro" id="IPR024654">
    <property type="entry name" value="Calcineurin-like_PHP_lpxH"/>
</dbReference>
<dbReference type="InterPro" id="IPR029052">
    <property type="entry name" value="Metallo-depent_PP-like"/>
</dbReference>
<keyword evidence="6" id="KW-1185">Reference proteome</keyword>
<evidence type="ECO:0000313" key="3">
    <source>
        <dbReference type="EMBL" id="AUB55785.1"/>
    </source>
</evidence>
<dbReference type="RefSeq" id="WP_100905765.1">
    <property type="nucleotide sequence ID" value="NZ_CP017766.1"/>
</dbReference>
<dbReference type="Proteomes" id="UP000232631">
    <property type="component" value="Chromosome"/>
</dbReference>
<dbReference type="CDD" id="cd00841">
    <property type="entry name" value="MPP_YfcE"/>
    <property type="match status" value="1"/>
</dbReference>
<comment type="similarity">
    <text evidence="1">Belongs to the metallophosphoesterase superfamily. YfcE family.</text>
</comment>
<accession>A0A2H4VCF6</accession>
<proteinExistence type="inferred from homology"/>
<reference evidence="5 8" key="2">
    <citation type="submission" date="2020-04" db="EMBL/GenBank/DDBJ databases">
        <title>Draft genome of Methanobacterium subterraneum isolated from animal feces.</title>
        <authorList>
            <person name="Ouboter H.T."/>
            <person name="Berger S."/>
            <person name="Gungor E."/>
            <person name="Jetten M.S.M."/>
            <person name="Welte C.U."/>
        </authorList>
    </citation>
    <scope>NUCLEOTIDE SEQUENCE [LARGE SCALE GENOMIC DNA]</scope>
    <source>
        <strain evidence="5">HO_2020</strain>
    </source>
</reference>